<keyword evidence="5" id="KW-1133">Transmembrane helix</keyword>
<keyword evidence="6" id="KW-0472">Membrane</keyword>
<comment type="caution">
    <text evidence="8">The sequence shown here is derived from an EMBL/GenBank/DDBJ whole genome shotgun (WGS) entry which is preliminary data.</text>
</comment>
<evidence type="ECO:0000256" key="5">
    <source>
        <dbReference type="ARBA" id="ARBA00022989"/>
    </source>
</evidence>
<comment type="subcellular location">
    <subcellularLocation>
        <location evidence="1">Membrane</location>
        <topology evidence="1">Multi-pass membrane protein</topology>
    </subcellularLocation>
</comment>
<keyword evidence="4" id="KW-0812">Transmembrane</keyword>
<keyword evidence="2" id="KW-0328">Glycosyltransferase</keyword>
<dbReference type="GO" id="GO:0016757">
    <property type="term" value="F:glycosyltransferase activity"/>
    <property type="evidence" value="ECO:0007669"/>
    <property type="project" value="UniProtKB-KW"/>
</dbReference>
<dbReference type="PANTHER" id="PTHR48090">
    <property type="entry name" value="UNDECAPRENYL-PHOSPHATE 4-DEOXY-4-FORMAMIDO-L-ARABINOSE TRANSFERASE-RELATED"/>
    <property type="match status" value="1"/>
</dbReference>
<dbReference type="Proteomes" id="UP000014535">
    <property type="component" value="Unassembled WGS sequence"/>
</dbReference>
<evidence type="ECO:0000256" key="4">
    <source>
        <dbReference type="ARBA" id="ARBA00022692"/>
    </source>
</evidence>
<reference evidence="8 9" key="1">
    <citation type="submission" date="2013-04" db="EMBL/GenBank/DDBJ databases">
        <authorList>
            <person name="McClelland M."/>
            <person name="Porwollik S."/>
            <person name="Desai P."/>
            <person name="Cheng P."/>
            <person name="Wollam A."/>
            <person name="Pepin K."/>
            <person name="Palsikar V.B."/>
            <person name="Fulton L."/>
            <person name="Fulton R."/>
            <person name="Delehaunty K."/>
            <person name="Fronick C."/>
            <person name="Godfrey J."/>
            <person name="Waligorski J."/>
            <person name="Appelbaum E."/>
            <person name="Tomlinson C."/>
            <person name="Warren W."/>
            <person name="Sodergren E."/>
            <person name="Weinstock G."/>
            <person name="Wilson R.K."/>
        </authorList>
    </citation>
    <scope>NUCLEOTIDE SEQUENCE [LARGE SCALE GENOMIC DNA]</scope>
    <source>
        <strain evidence="8 9">2009K0958</strain>
    </source>
</reference>
<gene>
    <name evidence="8" type="ORF">A673_04416</name>
</gene>
<dbReference type="SUPFAM" id="SSF53448">
    <property type="entry name" value="Nucleotide-diphospho-sugar transferases"/>
    <property type="match status" value="1"/>
</dbReference>
<sequence>MTNVLCHHWLPSSLSRQLAWYAALSIPDSLSSGIKMKISLVVLVFNEEDTIPIFYRTVHEFNELEKYKVEIIFINDGSKDVTESIIKIIAVSDPLVIPFSFTRNFGNDARCTTILLIFF</sequence>
<name>A0A656IAN0_SALE2</name>
<protein>
    <recommendedName>
        <fullName evidence="7">Glycosyltransferase 2-like domain-containing protein</fullName>
    </recommendedName>
</protein>
<dbReference type="PANTHER" id="PTHR48090:SF1">
    <property type="entry name" value="PROPHAGE BACTOPRENOL GLUCOSYL TRANSFERASE HOMOLOG"/>
    <property type="match status" value="1"/>
</dbReference>
<evidence type="ECO:0000256" key="3">
    <source>
        <dbReference type="ARBA" id="ARBA00022679"/>
    </source>
</evidence>
<dbReference type="AlphaFoldDB" id="A0A656IAN0"/>
<dbReference type="GO" id="GO:0005886">
    <property type="term" value="C:plasma membrane"/>
    <property type="evidence" value="ECO:0007669"/>
    <property type="project" value="TreeGrafter"/>
</dbReference>
<evidence type="ECO:0000256" key="6">
    <source>
        <dbReference type="ARBA" id="ARBA00023136"/>
    </source>
</evidence>
<evidence type="ECO:0000256" key="2">
    <source>
        <dbReference type="ARBA" id="ARBA00022676"/>
    </source>
</evidence>
<keyword evidence="3" id="KW-0808">Transferase</keyword>
<accession>A0A656IAN0</accession>
<dbReference type="Gene3D" id="3.90.550.10">
    <property type="entry name" value="Spore Coat Polysaccharide Biosynthesis Protein SpsA, Chain A"/>
    <property type="match status" value="1"/>
</dbReference>
<dbReference type="InterPro" id="IPR029044">
    <property type="entry name" value="Nucleotide-diphossugar_trans"/>
</dbReference>
<organism evidence="8 9">
    <name type="scientific">Salmonella enteritidis (strain 2009K0958)</name>
    <dbReference type="NCBI Taxonomy" id="1192586"/>
    <lineage>
        <taxon>Bacteria</taxon>
        <taxon>Pseudomonadati</taxon>
        <taxon>Pseudomonadota</taxon>
        <taxon>Gammaproteobacteria</taxon>
        <taxon>Enterobacterales</taxon>
        <taxon>Enterobacteriaceae</taxon>
        <taxon>Salmonella</taxon>
    </lineage>
</organism>
<evidence type="ECO:0000313" key="9">
    <source>
        <dbReference type="Proteomes" id="UP000014535"/>
    </source>
</evidence>
<evidence type="ECO:0000256" key="1">
    <source>
        <dbReference type="ARBA" id="ARBA00004141"/>
    </source>
</evidence>
<dbReference type="Pfam" id="PF00535">
    <property type="entry name" value="Glycos_transf_2"/>
    <property type="match status" value="1"/>
</dbReference>
<proteinExistence type="predicted"/>
<evidence type="ECO:0000259" key="7">
    <source>
        <dbReference type="Pfam" id="PF00535"/>
    </source>
</evidence>
<dbReference type="InterPro" id="IPR050256">
    <property type="entry name" value="Glycosyltransferase_2"/>
</dbReference>
<dbReference type="InterPro" id="IPR001173">
    <property type="entry name" value="Glyco_trans_2-like"/>
</dbReference>
<feature type="domain" description="Glycosyltransferase 2-like" evidence="7">
    <location>
        <begin position="39"/>
        <end position="106"/>
    </location>
</feature>
<dbReference type="EMBL" id="ATFT01000118">
    <property type="protein sequence ID" value="EPI64273.1"/>
    <property type="molecule type" value="Genomic_DNA"/>
</dbReference>
<evidence type="ECO:0000313" key="8">
    <source>
        <dbReference type="EMBL" id="EPI64273.1"/>
    </source>
</evidence>